<keyword evidence="12" id="KW-1185">Reference proteome</keyword>
<name>A0A846QLK9_9BACT</name>
<evidence type="ECO:0000256" key="7">
    <source>
        <dbReference type="ARBA" id="ARBA00022989"/>
    </source>
</evidence>
<dbReference type="Proteomes" id="UP000580856">
    <property type="component" value="Unassembled WGS sequence"/>
</dbReference>
<evidence type="ECO:0000256" key="2">
    <source>
        <dbReference type="ARBA" id="ARBA00007069"/>
    </source>
</evidence>
<dbReference type="Gene3D" id="1.10.3720.10">
    <property type="entry name" value="MetI-like"/>
    <property type="match status" value="1"/>
</dbReference>
<dbReference type="SUPFAM" id="SSF161098">
    <property type="entry name" value="MetI-like"/>
    <property type="match status" value="1"/>
</dbReference>
<feature type="transmembrane region" description="Helical" evidence="9">
    <location>
        <begin position="225"/>
        <end position="246"/>
    </location>
</feature>
<dbReference type="Pfam" id="PF00528">
    <property type="entry name" value="BPD_transp_1"/>
    <property type="match status" value="1"/>
</dbReference>
<dbReference type="InterPro" id="IPR005672">
    <property type="entry name" value="Phosphate_PstA"/>
</dbReference>
<keyword evidence="7 9" id="KW-1133">Transmembrane helix</keyword>
<dbReference type="InterPro" id="IPR035906">
    <property type="entry name" value="MetI-like_sf"/>
</dbReference>
<organism evidence="11 12">
    <name type="scientific">Desulfobaculum xiamenense</name>
    <dbReference type="NCBI Taxonomy" id="995050"/>
    <lineage>
        <taxon>Bacteria</taxon>
        <taxon>Pseudomonadati</taxon>
        <taxon>Thermodesulfobacteriota</taxon>
        <taxon>Desulfovibrionia</taxon>
        <taxon>Desulfovibrionales</taxon>
        <taxon>Desulfovibrionaceae</taxon>
        <taxon>Desulfobaculum</taxon>
    </lineage>
</organism>
<proteinExistence type="inferred from homology"/>
<feature type="transmembrane region" description="Helical" evidence="9">
    <location>
        <begin position="42"/>
        <end position="67"/>
    </location>
</feature>
<evidence type="ECO:0000313" key="12">
    <source>
        <dbReference type="Proteomes" id="UP000580856"/>
    </source>
</evidence>
<gene>
    <name evidence="11" type="ORF">GGQ74_002752</name>
</gene>
<feature type="transmembrane region" description="Helical" evidence="9">
    <location>
        <begin position="129"/>
        <end position="153"/>
    </location>
</feature>
<evidence type="ECO:0000256" key="6">
    <source>
        <dbReference type="ARBA" id="ARBA00022692"/>
    </source>
</evidence>
<evidence type="ECO:0000256" key="9">
    <source>
        <dbReference type="RuleBase" id="RU363043"/>
    </source>
</evidence>
<dbReference type="GO" id="GO:0035435">
    <property type="term" value="P:phosphate ion transmembrane transport"/>
    <property type="evidence" value="ECO:0007669"/>
    <property type="project" value="InterPro"/>
</dbReference>
<dbReference type="GO" id="GO:0005315">
    <property type="term" value="F:phosphate transmembrane transporter activity"/>
    <property type="evidence" value="ECO:0007669"/>
    <property type="project" value="InterPro"/>
</dbReference>
<dbReference type="PROSITE" id="PS50928">
    <property type="entry name" value="ABC_TM1"/>
    <property type="match status" value="1"/>
</dbReference>
<evidence type="ECO:0000259" key="10">
    <source>
        <dbReference type="PROSITE" id="PS50928"/>
    </source>
</evidence>
<evidence type="ECO:0000313" key="11">
    <source>
        <dbReference type="EMBL" id="NJB69058.1"/>
    </source>
</evidence>
<dbReference type="InterPro" id="IPR000515">
    <property type="entry name" value="MetI-like"/>
</dbReference>
<feature type="transmembrane region" description="Helical" evidence="9">
    <location>
        <begin position="159"/>
        <end position="179"/>
    </location>
</feature>
<keyword evidence="5 9" id="KW-1003">Cell membrane</keyword>
<reference evidence="11 12" key="1">
    <citation type="submission" date="2020-03" db="EMBL/GenBank/DDBJ databases">
        <title>Genomic Encyclopedia of Type Strains, Phase IV (KMG-IV): sequencing the most valuable type-strain genomes for metagenomic binning, comparative biology and taxonomic classification.</title>
        <authorList>
            <person name="Goeker M."/>
        </authorList>
    </citation>
    <scope>NUCLEOTIDE SEQUENCE [LARGE SCALE GENOMIC DNA]</scope>
    <source>
        <strain evidence="11 12">DSM 24233</strain>
    </source>
</reference>
<feature type="domain" description="ABC transmembrane type-1" evidence="10">
    <location>
        <begin position="92"/>
        <end position="300"/>
    </location>
</feature>
<evidence type="ECO:0000256" key="4">
    <source>
        <dbReference type="ARBA" id="ARBA00022448"/>
    </source>
</evidence>
<keyword evidence="4" id="KW-0813">Transport</keyword>
<evidence type="ECO:0000256" key="5">
    <source>
        <dbReference type="ARBA" id="ARBA00022475"/>
    </source>
</evidence>
<comment type="subcellular location">
    <subcellularLocation>
        <location evidence="1 9">Cell membrane</location>
        <topology evidence="1 9">Multi-pass membrane protein</topology>
    </subcellularLocation>
</comment>
<accession>A0A846QLK9</accession>
<dbReference type="GO" id="GO:0005886">
    <property type="term" value="C:plasma membrane"/>
    <property type="evidence" value="ECO:0007669"/>
    <property type="project" value="UniProtKB-SubCell"/>
</dbReference>
<feature type="transmembrane region" description="Helical" evidence="9">
    <location>
        <begin position="283"/>
        <end position="303"/>
    </location>
</feature>
<dbReference type="EMBL" id="JAATJA010000003">
    <property type="protein sequence ID" value="NJB69058.1"/>
    <property type="molecule type" value="Genomic_DNA"/>
</dbReference>
<keyword evidence="8 9" id="KW-0472">Membrane</keyword>
<dbReference type="AlphaFoldDB" id="A0A846QLK9"/>
<keyword evidence="6 9" id="KW-0812">Transmembrane</keyword>
<dbReference type="PANTHER" id="PTHR43470:SF3">
    <property type="entry name" value="PHOSPHATE TRANSPORT SYSTEM PERMEASE PROTEIN PSTA-RELATED"/>
    <property type="match status" value="1"/>
</dbReference>
<feature type="transmembrane region" description="Helical" evidence="9">
    <location>
        <begin position="87"/>
        <end position="117"/>
    </location>
</feature>
<comment type="similarity">
    <text evidence="2 9">Belongs to the binding-protein-dependent transport system permease family. CysTW subfamily.</text>
</comment>
<dbReference type="PANTHER" id="PTHR43470">
    <property type="entry name" value="PHOSPHATE TRANSPORT SYSTEM PERMEASE PROTEIN PSTA-RELATED"/>
    <property type="match status" value="1"/>
</dbReference>
<evidence type="ECO:0000256" key="3">
    <source>
        <dbReference type="ARBA" id="ARBA00016864"/>
    </source>
</evidence>
<comment type="caution">
    <text evidence="11">The sequence shown here is derived from an EMBL/GenBank/DDBJ whole genome shotgun (WGS) entry which is preliminary data.</text>
</comment>
<dbReference type="NCBIfam" id="TIGR00974">
    <property type="entry name" value="3a0107s02c"/>
    <property type="match status" value="1"/>
</dbReference>
<sequence>MGIETTSGGASAQCGAGIVEAASPCAPGRRLRRRLAERTMFGMFRTAAGLNAAALVIICGFLLVNGLPALSWEFLTQAPRNSMTEGGIFPCIVGTFILSFGAMAVAFPLGVASAVYLNEYATSRRLVRVIRLGINNLAGVPSVVFGLFGLAFFVTFLRMGVSILAGVLTLGALVLPVIIGTAEEALRSVPDTYREASYGLGATKWQTVRNVVLPTALPGMLTGSILGLSRAAGETAAIMFTAAVFYTPKMPNSVFSDVMALPYHVYVLATAGTEIEKTRPLQYGTALVLIGLVIGMNLFAIWLRARLQRKR</sequence>
<dbReference type="CDD" id="cd06261">
    <property type="entry name" value="TM_PBP2"/>
    <property type="match status" value="1"/>
</dbReference>
<protein>
    <recommendedName>
        <fullName evidence="3 9">Phosphate transport system permease protein PstA</fullName>
    </recommendedName>
</protein>
<evidence type="ECO:0000256" key="8">
    <source>
        <dbReference type="ARBA" id="ARBA00023136"/>
    </source>
</evidence>
<evidence type="ECO:0000256" key="1">
    <source>
        <dbReference type="ARBA" id="ARBA00004651"/>
    </source>
</evidence>